<dbReference type="GO" id="GO:0008610">
    <property type="term" value="P:lipid biosynthetic process"/>
    <property type="evidence" value="ECO:0007669"/>
    <property type="project" value="TreeGrafter"/>
</dbReference>
<dbReference type="PANTHER" id="PTHR11487:SF0">
    <property type="entry name" value="S-ACYL FATTY ACID SYNTHASE THIOESTERASE, MEDIUM CHAIN"/>
    <property type="match status" value="1"/>
</dbReference>
<dbReference type="OMA" id="AWIAFEM"/>
<organism evidence="3 4">
    <name type="scientific">Micromonas commoda (strain RCC299 / NOUM17 / CCMP2709)</name>
    <name type="common">Picoplanktonic green alga</name>
    <dbReference type="NCBI Taxonomy" id="296587"/>
    <lineage>
        <taxon>Eukaryota</taxon>
        <taxon>Viridiplantae</taxon>
        <taxon>Chlorophyta</taxon>
        <taxon>Mamiellophyceae</taxon>
        <taxon>Mamiellales</taxon>
        <taxon>Mamiellaceae</taxon>
        <taxon>Micromonas</taxon>
    </lineage>
</organism>
<dbReference type="InterPro" id="IPR012223">
    <property type="entry name" value="TEII"/>
</dbReference>
<name>C1FJQ5_MICCC</name>
<dbReference type="RefSeq" id="XP_002509126.1">
    <property type="nucleotide sequence ID" value="XM_002509080.1"/>
</dbReference>
<gene>
    <name evidence="3" type="ORF">MICPUN_103334</name>
</gene>
<dbReference type="InterPro" id="IPR029058">
    <property type="entry name" value="AB_hydrolase_fold"/>
</dbReference>
<dbReference type="KEGG" id="mis:MICPUN_103334"/>
<dbReference type="EMBL" id="CP001577">
    <property type="protein sequence ID" value="ACO70384.1"/>
    <property type="molecule type" value="Genomic_DNA"/>
</dbReference>
<reference evidence="3 4" key="1">
    <citation type="journal article" date="2009" name="Science">
        <title>Green evolution and dynamic adaptations revealed by genomes of the marine picoeukaryotes Micromonas.</title>
        <authorList>
            <person name="Worden A.Z."/>
            <person name="Lee J.H."/>
            <person name="Mock T."/>
            <person name="Rouze P."/>
            <person name="Simmons M.P."/>
            <person name="Aerts A.L."/>
            <person name="Allen A.E."/>
            <person name="Cuvelier M.L."/>
            <person name="Derelle E."/>
            <person name="Everett M.V."/>
            <person name="Foulon E."/>
            <person name="Grimwood J."/>
            <person name="Gundlach H."/>
            <person name="Henrissat B."/>
            <person name="Napoli C."/>
            <person name="McDonald S.M."/>
            <person name="Parker M.S."/>
            <person name="Rombauts S."/>
            <person name="Salamov A."/>
            <person name="Von Dassow P."/>
            <person name="Badger J.H."/>
            <person name="Coutinho P.M."/>
            <person name="Demir E."/>
            <person name="Dubchak I."/>
            <person name="Gentemann C."/>
            <person name="Eikrem W."/>
            <person name="Gready J.E."/>
            <person name="John U."/>
            <person name="Lanier W."/>
            <person name="Lindquist E.A."/>
            <person name="Lucas S."/>
            <person name="Mayer K.F."/>
            <person name="Moreau H."/>
            <person name="Not F."/>
            <person name="Otillar R."/>
            <person name="Panaud O."/>
            <person name="Pangilinan J."/>
            <person name="Paulsen I."/>
            <person name="Piegu B."/>
            <person name="Poliakov A."/>
            <person name="Robbens S."/>
            <person name="Schmutz J."/>
            <person name="Toulza E."/>
            <person name="Wyss T."/>
            <person name="Zelensky A."/>
            <person name="Zhou K."/>
            <person name="Armbrust E.V."/>
            <person name="Bhattacharya D."/>
            <person name="Goodenough U.W."/>
            <person name="Van de Peer Y."/>
            <person name="Grigoriev I.V."/>
        </authorList>
    </citation>
    <scope>NUCLEOTIDE SEQUENCE [LARGE SCALE GENOMIC DNA]</scope>
    <source>
        <strain evidence="4">RCC299 / NOUM17</strain>
    </source>
</reference>
<evidence type="ECO:0000313" key="4">
    <source>
        <dbReference type="Proteomes" id="UP000002009"/>
    </source>
</evidence>
<dbReference type="Pfam" id="PF00975">
    <property type="entry name" value="Thioesterase"/>
    <property type="match status" value="1"/>
</dbReference>
<accession>C1FJQ5</accession>
<protein>
    <recommendedName>
        <fullName evidence="2">Thioesterase domain-containing protein</fullName>
    </recommendedName>
</protein>
<keyword evidence="4" id="KW-1185">Reference proteome</keyword>
<dbReference type="AlphaFoldDB" id="C1FJQ5"/>
<dbReference type="InParanoid" id="C1FJQ5"/>
<dbReference type="OrthoDB" id="541883at2759"/>
<dbReference type="PANTHER" id="PTHR11487">
    <property type="entry name" value="THIOESTERASE"/>
    <property type="match status" value="1"/>
</dbReference>
<dbReference type="InterPro" id="IPR001031">
    <property type="entry name" value="Thioesterase"/>
</dbReference>
<sequence length="357" mass="39660">MIQVDSAEPLISRAASARLRTAVVRPKLRLFCIAQAGCDAGCFHPWQDLLLPGEVEVLPLELPGRGQRFRESPDAFGSIRALVADEILPKISKLLPRTDFDEGARGCPATMEQHHEWTNPPFAIFGHSFGALVAYEICAQIEARARRHDWPWAKPSTLYASGMRAPSLCGPAHDPDDTNPTLSTLIDDDVFWTAFERRYGRNPDLLKPEVRAMILPRLRADLAAMETYVPSSSSSKLTVRTRVILAEGDDRTPRSLVEPWAGHCEPQTLCSFTAVKGVSPANEASGSGYWGTPHRVVLDYPDELLSFLRDDVPTLFKTATLPAESTDPDINSKEMFAELDRLYGDFTAWDLEYPPVK</sequence>
<dbReference type="GeneID" id="8248271"/>
<dbReference type="STRING" id="296587.C1FJQ5"/>
<dbReference type="Gene3D" id="3.40.50.1820">
    <property type="entry name" value="alpha/beta hydrolase"/>
    <property type="match status" value="1"/>
</dbReference>
<comment type="similarity">
    <text evidence="1">Belongs to the thioesterase family.</text>
</comment>
<dbReference type="Proteomes" id="UP000002009">
    <property type="component" value="Chromosome 12"/>
</dbReference>
<evidence type="ECO:0000313" key="3">
    <source>
        <dbReference type="EMBL" id="ACO70384.1"/>
    </source>
</evidence>
<proteinExistence type="inferred from homology"/>
<feature type="domain" description="Thioesterase" evidence="2">
    <location>
        <begin position="118"/>
        <end position="238"/>
    </location>
</feature>
<evidence type="ECO:0000259" key="2">
    <source>
        <dbReference type="Pfam" id="PF00975"/>
    </source>
</evidence>
<dbReference type="SUPFAM" id="SSF53474">
    <property type="entry name" value="alpha/beta-Hydrolases"/>
    <property type="match status" value="1"/>
</dbReference>
<dbReference type="eggNOG" id="ENOG502R8TF">
    <property type="taxonomic scope" value="Eukaryota"/>
</dbReference>
<evidence type="ECO:0000256" key="1">
    <source>
        <dbReference type="ARBA" id="ARBA00007169"/>
    </source>
</evidence>